<accession>A0ACC0VX19</accession>
<dbReference type="EMBL" id="CM047585">
    <property type="protein sequence ID" value="KAI9910646.1"/>
    <property type="molecule type" value="Genomic_DNA"/>
</dbReference>
<evidence type="ECO:0000313" key="2">
    <source>
        <dbReference type="Proteomes" id="UP001163321"/>
    </source>
</evidence>
<protein>
    <submittedName>
        <fullName evidence="1">Uncharacterized protein</fullName>
    </submittedName>
</protein>
<comment type="caution">
    <text evidence="1">The sequence shown here is derived from an EMBL/GenBank/DDBJ whole genome shotgun (WGS) entry which is preliminary data.</text>
</comment>
<keyword evidence="2" id="KW-1185">Reference proteome</keyword>
<organism evidence="1 2">
    <name type="scientific">Peronosclerospora sorghi</name>
    <dbReference type="NCBI Taxonomy" id="230839"/>
    <lineage>
        <taxon>Eukaryota</taxon>
        <taxon>Sar</taxon>
        <taxon>Stramenopiles</taxon>
        <taxon>Oomycota</taxon>
        <taxon>Peronosporomycetes</taxon>
        <taxon>Peronosporales</taxon>
        <taxon>Peronosporaceae</taxon>
        <taxon>Peronosclerospora</taxon>
    </lineage>
</organism>
<evidence type="ECO:0000313" key="1">
    <source>
        <dbReference type="EMBL" id="KAI9910646.1"/>
    </source>
</evidence>
<name>A0ACC0VX19_9STRA</name>
<sequence>MNMSQAPLKQEIRLIRKKVLVNGRDRIALNDIDANYNLILPGTVDDPGIVHVASAESLDGHIRRNMRLREVDATV</sequence>
<gene>
    <name evidence="1" type="ORF">PsorP6_010956</name>
</gene>
<dbReference type="Proteomes" id="UP001163321">
    <property type="component" value="Chromosome 6"/>
</dbReference>
<proteinExistence type="predicted"/>
<reference evidence="1 2" key="1">
    <citation type="journal article" date="2022" name="bioRxiv">
        <title>The genome of the oomycete Peronosclerospora sorghi, a cosmopolitan pathogen of maize and sorghum, is inflated with dispersed pseudogenes.</title>
        <authorList>
            <person name="Fletcher K."/>
            <person name="Martin F."/>
            <person name="Isakeit T."/>
            <person name="Cavanaugh K."/>
            <person name="Magill C."/>
            <person name="Michelmore R."/>
        </authorList>
    </citation>
    <scope>NUCLEOTIDE SEQUENCE [LARGE SCALE GENOMIC DNA]</scope>
    <source>
        <strain evidence="1">P6</strain>
    </source>
</reference>